<dbReference type="InterPro" id="IPR024463">
    <property type="entry name" value="Transposase_TnpC_homeodom"/>
</dbReference>
<protein>
    <submittedName>
        <fullName evidence="4">Transposase IS166 family protein</fullName>
    </submittedName>
</protein>
<reference evidence="4 5" key="1">
    <citation type="submission" date="2019-03" db="EMBL/GenBank/DDBJ databases">
        <title>Genomic Encyclopedia of Archaeal and Bacterial Type Strains, Phase II (KMG-II): from individual species to whole genera.</title>
        <authorList>
            <person name="Goeker M."/>
        </authorList>
    </citation>
    <scope>NUCLEOTIDE SEQUENCE [LARGE SCALE GENOMIC DNA]</scope>
    <source>
        <strain evidence="4 5">DSM 15388</strain>
    </source>
</reference>
<organism evidence="4 5">
    <name type="scientific">Reinekea marinisedimentorum</name>
    <dbReference type="NCBI Taxonomy" id="230495"/>
    <lineage>
        <taxon>Bacteria</taxon>
        <taxon>Pseudomonadati</taxon>
        <taxon>Pseudomonadota</taxon>
        <taxon>Gammaproteobacteria</taxon>
        <taxon>Oceanospirillales</taxon>
        <taxon>Saccharospirillaceae</taxon>
        <taxon>Reinekea</taxon>
    </lineage>
</organism>
<evidence type="ECO:0000256" key="1">
    <source>
        <dbReference type="SAM" id="Coils"/>
    </source>
</evidence>
<comment type="caution">
    <text evidence="4">The sequence shown here is derived from an EMBL/GenBank/DDBJ whole genome shotgun (WGS) entry which is preliminary data.</text>
</comment>
<dbReference type="RefSeq" id="WP_132703745.1">
    <property type="nucleotide sequence ID" value="NZ_SLZR01000023.1"/>
</dbReference>
<feature type="compositionally biased region" description="Basic and acidic residues" evidence="2">
    <location>
        <begin position="82"/>
        <end position="100"/>
    </location>
</feature>
<sequence>MNPTTSASKTAPITDDLLHPSEVEKLRAEVEALRSHNRIVEAENRALKRELFGAKSERCTGFTPEQNELADLPGPLPAEPAEPSKEDATPSCDKGDDQKTSSRGKAPKKRTGSEINATGLRFDENVPVREVIIEAYELKGGDADQYEVVGYKEVSHIVQKTSAYEVVVTKRQIVKRKDSSQLITAPLPDMVFESSIADVSFAVGLLVNKYQ</sequence>
<feature type="domain" description="Transposase TnpC homeodomain" evidence="3">
    <location>
        <begin position="41"/>
        <end position="109"/>
    </location>
</feature>
<name>A0A4R3HX17_9GAMM</name>
<evidence type="ECO:0000259" key="3">
    <source>
        <dbReference type="Pfam" id="PF13007"/>
    </source>
</evidence>
<evidence type="ECO:0000313" key="4">
    <source>
        <dbReference type="EMBL" id="TCS36705.1"/>
    </source>
</evidence>
<keyword evidence="5" id="KW-1185">Reference proteome</keyword>
<feature type="region of interest" description="Disordered" evidence="2">
    <location>
        <begin position="1"/>
        <end position="20"/>
    </location>
</feature>
<dbReference type="Proteomes" id="UP000295793">
    <property type="component" value="Unassembled WGS sequence"/>
</dbReference>
<evidence type="ECO:0000256" key="2">
    <source>
        <dbReference type="SAM" id="MobiDB-lite"/>
    </source>
</evidence>
<dbReference type="AlphaFoldDB" id="A0A4R3HX17"/>
<gene>
    <name evidence="4" type="ORF">BCF53_12329</name>
</gene>
<feature type="region of interest" description="Disordered" evidence="2">
    <location>
        <begin position="54"/>
        <end position="116"/>
    </location>
</feature>
<feature type="coiled-coil region" evidence="1">
    <location>
        <begin position="23"/>
        <end position="50"/>
    </location>
</feature>
<proteinExistence type="predicted"/>
<evidence type="ECO:0000313" key="5">
    <source>
        <dbReference type="Proteomes" id="UP000295793"/>
    </source>
</evidence>
<accession>A0A4R3HX17</accession>
<dbReference type="Pfam" id="PF13007">
    <property type="entry name" value="LZ_Tnp_IS66"/>
    <property type="match status" value="1"/>
</dbReference>
<keyword evidence="1" id="KW-0175">Coiled coil</keyword>
<dbReference type="OrthoDB" id="9800877at2"/>
<dbReference type="EMBL" id="SLZR01000023">
    <property type="protein sequence ID" value="TCS36705.1"/>
    <property type="molecule type" value="Genomic_DNA"/>
</dbReference>
<feature type="compositionally biased region" description="Polar residues" evidence="2">
    <location>
        <begin position="1"/>
        <end position="11"/>
    </location>
</feature>